<dbReference type="EC" id="1.14.18.1" evidence="3"/>
<comment type="catalytic activity">
    <reaction evidence="10">
        <text>L-tyrosine + O2 = L-dopaquinone + H2O</text>
        <dbReference type="Rhea" id="RHEA:18117"/>
        <dbReference type="ChEBI" id="CHEBI:15377"/>
        <dbReference type="ChEBI" id="CHEBI:15379"/>
        <dbReference type="ChEBI" id="CHEBI:57924"/>
        <dbReference type="ChEBI" id="CHEBI:58315"/>
        <dbReference type="EC" id="1.14.18.1"/>
    </reaction>
</comment>
<evidence type="ECO:0000256" key="9">
    <source>
        <dbReference type="ARBA" id="ARBA00048233"/>
    </source>
</evidence>
<feature type="domain" description="Tyrosinase copper-binding" evidence="12">
    <location>
        <begin position="115"/>
        <end position="132"/>
    </location>
</feature>
<evidence type="ECO:0000313" key="14">
    <source>
        <dbReference type="EMBL" id="TEA17639.1"/>
    </source>
</evidence>
<protein>
    <recommendedName>
        <fullName evidence="3">tyrosinase</fullName>
        <ecNumber evidence="3">1.14.18.1</ecNumber>
    </recommendedName>
</protein>
<dbReference type="InterPro" id="IPR008922">
    <property type="entry name" value="Di-copper_centre_dom_sf"/>
</dbReference>
<dbReference type="PANTHER" id="PTHR11474">
    <property type="entry name" value="TYROSINASE FAMILY MEMBER"/>
    <property type="match status" value="1"/>
</dbReference>
<organism evidence="14 15">
    <name type="scientific">Colletotrichum sidae</name>
    <dbReference type="NCBI Taxonomy" id="1347389"/>
    <lineage>
        <taxon>Eukaryota</taxon>
        <taxon>Fungi</taxon>
        <taxon>Dikarya</taxon>
        <taxon>Ascomycota</taxon>
        <taxon>Pezizomycotina</taxon>
        <taxon>Sordariomycetes</taxon>
        <taxon>Hypocreomycetidae</taxon>
        <taxon>Glomerellales</taxon>
        <taxon>Glomerellaceae</taxon>
        <taxon>Colletotrichum</taxon>
        <taxon>Colletotrichum orbiculare species complex</taxon>
    </lineage>
</organism>
<evidence type="ECO:0000256" key="3">
    <source>
        <dbReference type="ARBA" id="ARBA00011906"/>
    </source>
</evidence>
<dbReference type="SUPFAM" id="SSF48056">
    <property type="entry name" value="Di-copper centre-containing domain"/>
    <property type="match status" value="1"/>
</dbReference>
<evidence type="ECO:0000256" key="6">
    <source>
        <dbReference type="ARBA" id="ARBA00023008"/>
    </source>
</evidence>
<proteinExistence type="inferred from homology"/>
<dbReference type="Gene3D" id="1.10.1280.10">
    <property type="entry name" value="Di-copper center containing domain from catechol oxidase"/>
    <property type="match status" value="1"/>
</dbReference>
<evidence type="ECO:0000256" key="11">
    <source>
        <dbReference type="SAM" id="MobiDB-lite"/>
    </source>
</evidence>
<evidence type="ECO:0000256" key="10">
    <source>
        <dbReference type="ARBA" id="ARBA00048881"/>
    </source>
</evidence>
<feature type="region of interest" description="Disordered" evidence="11">
    <location>
        <begin position="668"/>
        <end position="687"/>
    </location>
</feature>
<dbReference type="InterPro" id="IPR002227">
    <property type="entry name" value="Tyrosinase_Cu-bd"/>
</dbReference>
<evidence type="ECO:0000256" key="1">
    <source>
        <dbReference type="ARBA" id="ARBA00001973"/>
    </source>
</evidence>
<keyword evidence="7" id="KW-0503">Monooxygenase</keyword>
<comment type="similarity">
    <text evidence="2">Belongs to the tyrosinase family.</text>
</comment>
<gene>
    <name evidence="14" type="primary">T-1</name>
    <name evidence="14" type="ORF">C8034_v011810</name>
</gene>
<evidence type="ECO:0000256" key="7">
    <source>
        <dbReference type="ARBA" id="ARBA00023033"/>
    </source>
</evidence>
<feature type="region of interest" description="Disordered" evidence="11">
    <location>
        <begin position="450"/>
        <end position="503"/>
    </location>
</feature>
<keyword evidence="5" id="KW-0560">Oxidoreductase</keyword>
<sequence>MSSDGTQGPVYVRGIPADDPRNPPVRLEVRDMIKDHPDQWNLYLLGLERFKSEAVSEKLPLSYFELAGQLSLIVYRLTGSNAPSAIHGLPYKKWPDQPWNNMTRVDNPFGGFCTHSSILFLSWHRPYLAIFEAELYKHVNFVANAYADDERKADYVRAAKTFRMPYWDWARPDLGVFPPQAASQAANRVVRPRSMPGGSQINPLASYTFRESRTMQDINTFPRVGATVRYPNRRDADGEINAQLLRFFTGEDRRPKGKNLTERVQFILQSYKEFATASTNRFEPSKPSQIDFRAWGSIEDIHNAVHNYVGGGGHMSNPEISSFDPIFWLHHTNIDRLFAIWQAINDKPGDPLTYVTDKRADANWGNFVVKAGDWETINTPLAPFARAGTKERQEFWTSAGVRYTDAFGYAYPETAKARFPTPKDVINELDRVYGKTATFANIMRSSGPDLEKATEELRQRAESHVEAEPLREAGKLEAAAADRGSQVPISPDASSASHVSKERSLEKLVGKGNKYLEWLVNIKAEKAELGGNYVVHVFLGAPDDVTPILYATNHAHVGAFATFGQSEDTACASCQRGRAAGQQITGQIPITLALVERYLAGFVDGLEPEQVVPYLQKNLHWRVTLTDGSLQDRAGLRNLLVGVVTNEVTIPGNPTDLPEYAEDVVARPDCTTNRDGNGRGSGTGYSG</sequence>
<accession>A0A4R8THI8</accession>
<comment type="cofactor">
    <cofactor evidence="1">
        <name>Cu(2+)</name>
        <dbReference type="ChEBI" id="CHEBI:29036"/>
    </cofactor>
</comment>
<dbReference type="Pfam" id="PF18132">
    <property type="entry name" value="Tyrosinase_C"/>
    <property type="match status" value="1"/>
</dbReference>
<dbReference type="EMBL" id="QAPF01000082">
    <property type="protein sequence ID" value="TEA17639.1"/>
    <property type="molecule type" value="Genomic_DNA"/>
</dbReference>
<reference evidence="14 15" key="1">
    <citation type="submission" date="2018-11" db="EMBL/GenBank/DDBJ databases">
        <title>Genome sequence and assembly of Colletotrichum sidae.</title>
        <authorList>
            <person name="Gan P."/>
            <person name="Shirasu K."/>
        </authorList>
    </citation>
    <scope>NUCLEOTIDE SEQUENCE [LARGE SCALE GENOMIC DNA]</scope>
    <source>
        <strain evidence="14 15">CBS 518.97</strain>
    </source>
</reference>
<evidence type="ECO:0000256" key="4">
    <source>
        <dbReference type="ARBA" id="ARBA00022723"/>
    </source>
</evidence>
<name>A0A4R8THI8_9PEZI</name>
<dbReference type="PROSITE" id="PS00497">
    <property type="entry name" value="TYROSINASE_1"/>
    <property type="match status" value="1"/>
</dbReference>
<evidence type="ECO:0000313" key="15">
    <source>
        <dbReference type="Proteomes" id="UP000295604"/>
    </source>
</evidence>
<keyword evidence="4" id="KW-0479">Metal-binding</keyword>
<evidence type="ECO:0000259" key="13">
    <source>
        <dbReference type="PROSITE" id="PS00498"/>
    </source>
</evidence>
<dbReference type="AlphaFoldDB" id="A0A4R8THI8"/>
<evidence type="ECO:0000256" key="2">
    <source>
        <dbReference type="ARBA" id="ARBA00009928"/>
    </source>
</evidence>
<dbReference type="InterPro" id="IPR041640">
    <property type="entry name" value="Tyrosinase_C"/>
</dbReference>
<keyword evidence="15" id="KW-1185">Reference proteome</keyword>
<keyword evidence="6" id="KW-0186">Copper</keyword>
<feature type="compositionally biased region" description="Basic and acidic residues" evidence="11">
    <location>
        <begin position="450"/>
        <end position="475"/>
    </location>
</feature>
<dbReference type="GO" id="GO:0042438">
    <property type="term" value="P:melanin biosynthetic process"/>
    <property type="evidence" value="ECO:0007669"/>
    <property type="project" value="UniProtKB-KW"/>
</dbReference>
<evidence type="ECO:0000256" key="8">
    <source>
        <dbReference type="ARBA" id="ARBA00023101"/>
    </source>
</evidence>
<dbReference type="PRINTS" id="PR00092">
    <property type="entry name" value="TYROSINASE"/>
</dbReference>
<dbReference type="PROSITE" id="PS00498">
    <property type="entry name" value="TYROSINASE_2"/>
    <property type="match status" value="1"/>
</dbReference>
<dbReference type="Pfam" id="PF00264">
    <property type="entry name" value="Tyrosinase"/>
    <property type="match status" value="1"/>
</dbReference>
<dbReference type="InterPro" id="IPR050316">
    <property type="entry name" value="Tyrosinase/Hemocyanin"/>
</dbReference>
<keyword evidence="8" id="KW-0470">Melanin biosynthesis</keyword>
<feature type="compositionally biased region" description="Gly residues" evidence="11">
    <location>
        <begin position="678"/>
        <end position="687"/>
    </location>
</feature>
<dbReference type="GO" id="GO:0046872">
    <property type="term" value="F:metal ion binding"/>
    <property type="evidence" value="ECO:0007669"/>
    <property type="project" value="UniProtKB-KW"/>
</dbReference>
<dbReference type="Proteomes" id="UP000295604">
    <property type="component" value="Unassembled WGS sequence"/>
</dbReference>
<feature type="domain" description="Tyrosinase copper-binding" evidence="13">
    <location>
        <begin position="324"/>
        <end position="335"/>
    </location>
</feature>
<dbReference type="GO" id="GO:0004503">
    <property type="term" value="F:tyrosinase activity"/>
    <property type="evidence" value="ECO:0007669"/>
    <property type="project" value="UniProtKB-EC"/>
</dbReference>
<dbReference type="Gene3D" id="2.60.310.20">
    <property type="match status" value="1"/>
</dbReference>
<dbReference type="PANTHER" id="PTHR11474:SF76">
    <property type="entry name" value="SHKT DOMAIN-CONTAINING PROTEIN"/>
    <property type="match status" value="1"/>
</dbReference>
<evidence type="ECO:0000256" key="5">
    <source>
        <dbReference type="ARBA" id="ARBA00023002"/>
    </source>
</evidence>
<evidence type="ECO:0000259" key="12">
    <source>
        <dbReference type="PROSITE" id="PS00497"/>
    </source>
</evidence>
<comment type="caution">
    <text evidence="14">The sequence shown here is derived from an EMBL/GenBank/DDBJ whole genome shotgun (WGS) entry which is preliminary data.</text>
</comment>
<comment type="catalytic activity">
    <reaction evidence="9">
        <text>2 L-dopa + O2 = 2 L-dopaquinone + 2 H2O</text>
        <dbReference type="Rhea" id="RHEA:34287"/>
        <dbReference type="ChEBI" id="CHEBI:15377"/>
        <dbReference type="ChEBI" id="CHEBI:15379"/>
        <dbReference type="ChEBI" id="CHEBI:57504"/>
        <dbReference type="ChEBI" id="CHEBI:57924"/>
        <dbReference type="EC" id="1.14.18.1"/>
    </reaction>
</comment>